<dbReference type="GO" id="GO:0038023">
    <property type="term" value="F:signaling receptor activity"/>
    <property type="evidence" value="ECO:0007669"/>
    <property type="project" value="TreeGrafter"/>
</dbReference>
<dbReference type="Pfam" id="PF13855">
    <property type="entry name" value="LRR_8"/>
    <property type="match status" value="2"/>
</dbReference>
<feature type="chain" id="PRO_5042932705" description="TIR domain-containing protein" evidence="12">
    <location>
        <begin position="23"/>
        <end position="691"/>
    </location>
</feature>
<dbReference type="SUPFAM" id="SSF52058">
    <property type="entry name" value="L domain-like"/>
    <property type="match status" value="2"/>
</dbReference>
<dbReference type="PROSITE" id="PS50104">
    <property type="entry name" value="TIR"/>
    <property type="match status" value="1"/>
</dbReference>
<dbReference type="PANTHER" id="PTHR24365">
    <property type="entry name" value="TOLL-LIKE RECEPTOR"/>
    <property type="match status" value="1"/>
</dbReference>
<dbReference type="InterPro" id="IPR003591">
    <property type="entry name" value="Leu-rich_rpt_typical-subtyp"/>
</dbReference>
<evidence type="ECO:0000256" key="12">
    <source>
        <dbReference type="SAM" id="SignalP"/>
    </source>
</evidence>
<keyword evidence="10" id="KW-0325">Glycoprotein</keyword>
<dbReference type="SMART" id="SM00369">
    <property type="entry name" value="LRR_TYP"/>
    <property type="match status" value="5"/>
</dbReference>
<evidence type="ECO:0000256" key="7">
    <source>
        <dbReference type="ARBA" id="ARBA00022989"/>
    </source>
</evidence>
<evidence type="ECO:0000256" key="5">
    <source>
        <dbReference type="ARBA" id="ARBA00022729"/>
    </source>
</evidence>
<dbReference type="SMART" id="SM00364">
    <property type="entry name" value="LRR_BAC"/>
    <property type="match status" value="2"/>
</dbReference>
<gene>
    <name evidence="14" type="ORF">SNE40_015696</name>
</gene>
<comment type="subcellular location">
    <subcellularLocation>
        <location evidence="1">Membrane</location>
        <topology evidence="1">Single-pass type I membrane protein</topology>
    </subcellularLocation>
</comment>
<dbReference type="InterPro" id="IPR035897">
    <property type="entry name" value="Toll_tir_struct_dom_sf"/>
</dbReference>
<keyword evidence="6" id="KW-0677">Repeat</keyword>
<keyword evidence="8 11" id="KW-0472">Membrane</keyword>
<keyword evidence="5 12" id="KW-0732">Signal</keyword>
<keyword evidence="4 11" id="KW-0812">Transmembrane</keyword>
<evidence type="ECO:0000256" key="11">
    <source>
        <dbReference type="SAM" id="Phobius"/>
    </source>
</evidence>
<keyword evidence="9" id="KW-0675">Receptor</keyword>
<proteinExistence type="inferred from homology"/>
<dbReference type="EMBL" id="JAZGQO010000010">
    <property type="protein sequence ID" value="KAK6177636.1"/>
    <property type="molecule type" value="Genomic_DNA"/>
</dbReference>
<dbReference type="InterPro" id="IPR032675">
    <property type="entry name" value="LRR_dom_sf"/>
</dbReference>
<dbReference type="InterPro" id="IPR001611">
    <property type="entry name" value="Leu-rich_rpt"/>
</dbReference>
<dbReference type="Gene3D" id="3.80.10.10">
    <property type="entry name" value="Ribonuclease Inhibitor"/>
    <property type="match status" value="3"/>
</dbReference>
<feature type="transmembrane region" description="Helical" evidence="11">
    <location>
        <begin position="516"/>
        <end position="539"/>
    </location>
</feature>
<name>A0AAN8JKG0_PATCE</name>
<dbReference type="PANTHER" id="PTHR24365:SF541">
    <property type="entry name" value="PROTEIN TOLL-RELATED"/>
    <property type="match status" value="1"/>
</dbReference>
<evidence type="ECO:0000256" key="3">
    <source>
        <dbReference type="ARBA" id="ARBA00022614"/>
    </source>
</evidence>
<evidence type="ECO:0000256" key="6">
    <source>
        <dbReference type="ARBA" id="ARBA00022737"/>
    </source>
</evidence>
<dbReference type="Proteomes" id="UP001347796">
    <property type="component" value="Unassembled WGS sequence"/>
</dbReference>
<evidence type="ECO:0000256" key="2">
    <source>
        <dbReference type="ARBA" id="ARBA00009634"/>
    </source>
</evidence>
<feature type="signal peptide" evidence="12">
    <location>
        <begin position="1"/>
        <end position="22"/>
    </location>
</feature>
<evidence type="ECO:0000313" key="15">
    <source>
        <dbReference type="Proteomes" id="UP001347796"/>
    </source>
</evidence>
<evidence type="ECO:0000256" key="10">
    <source>
        <dbReference type="ARBA" id="ARBA00023180"/>
    </source>
</evidence>
<organism evidence="14 15">
    <name type="scientific">Patella caerulea</name>
    <name type="common">Rayed Mediterranean limpet</name>
    <dbReference type="NCBI Taxonomy" id="87958"/>
    <lineage>
        <taxon>Eukaryota</taxon>
        <taxon>Metazoa</taxon>
        <taxon>Spiralia</taxon>
        <taxon>Lophotrochozoa</taxon>
        <taxon>Mollusca</taxon>
        <taxon>Gastropoda</taxon>
        <taxon>Patellogastropoda</taxon>
        <taxon>Patelloidea</taxon>
        <taxon>Patellidae</taxon>
        <taxon>Patella</taxon>
    </lineage>
</organism>
<dbReference type="InterPro" id="IPR000483">
    <property type="entry name" value="Cys-rich_flank_reg_C"/>
</dbReference>
<dbReference type="SUPFAM" id="SSF52200">
    <property type="entry name" value="Toll/Interleukin receptor TIR domain"/>
    <property type="match status" value="1"/>
</dbReference>
<reference evidence="14 15" key="1">
    <citation type="submission" date="2024-01" db="EMBL/GenBank/DDBJ databases">
        <title>The genome of the rayed Mediterranean limpet Patella caerulea (Linnaeus, 1758).</title>
        <authorList>
            <person name="Anh-Thu Weber A."/>
            <person name="Halstead-Nussloch G."/>
        </authorList>
    </citation>
    <scope>NUCLEOTIDE SEQUENCE [LARGE SCALE GENOMIC DNA]</scope>
    <source>
        <strain evidence="14">AATW-2023a</strain>
        <tissue evidence="14">Whole specimen</tissue>
    </source>
</reference>
<accession>A0AAN8JKG0</accession>
<comment type="similarity">
    <text evidence="2">Belongs to the Toll-like receptor family.</text>
</comment>
<dbReference type="AlphaFoldDB" id="A0AAN8JKG0"/>
<feature type="domain" description="TIR" evidence="13">
    <location>
        <begin position="569"/>
        <end position="691"/>
    </location>
</feature>
<keyword evidence="3" id="KW-0433">Leucine-rich repeat</keyword>
<dbReference type="GO" id="GO:0007165">
    <property type="term" value="P:signal transduction"/>
    <property type="evidence" value="ECO:0007669"/>
    <property type="project" value="InterPro"/>
</dbReference>
<evidence type="ECO:0000256" key="9">
    <source>
        <dbReference type="ARBA" id="ARBA00023170"/>
    </source>
</evidence>
<evidence type="ECO:0000256" key="1">
    <source>
        <dbReference type="ARBA" id="ARBA00004479"/>
    </source>
</evidence>
<protein>
    <recommendedName>
        <fullName evidence="13">TIR domain-containing protein</fullName>
    </recommendedName>
</protein>
<keyword evidence="15" id="KW-1185">Reference proteome</keyword>
<comment type="caution">
    <text evidence="14">The sequence shown here is derived from an EMBL/GenBank/DDBJ whole genome shotgun (WGS) entry which is preliminary data.</text>
</comment>
<dbReference type="Gene3D" id="3.40.50.10140">
    <property type="entry name" value="Toll/interleukin-1 receptor homology (TIR) domain"/>
    <property type="match status" value="1"/>
</dbReference>
<keyword evidence="7 11" id="KW-1133">Transmembrane helix</keyword>
<sequence>MYPFRLFIARVFILVIIQDNNSLLFLVMGQTQDFVVCQPECRPLSRIHEGTNLAKFCNDCCKFNFSVLNRLYVIESCKINSTSYFYSFMSDDSNFKVIHRHSCLTSIPVNICNFSRIQYLDLENNTITQLPKLSCVRELVILRLSNNQIQVLKAGIFDDLNQLRGIDLSGNRIRTIEMGVFHNGLKKIKLVSLRHNNLTEVDVVWALGITHIFCLFDVSHNKITKITNKSNFTMNPSKKYGPGVIYLNNNKLRILDTQMLDAIGNPLASLMSNLLYWAISGRDNPWHCDCRVHPIAALYSVTAIRTLMAALESPFINFICKTPPNLKGQSGFLHQNLSDFVCNITDYCPSGCLCQEQPEAGRMVINCQNASLAEMPKRLPFHEKLFLNFQNNSIDSLRELPYMGRIVHLDISDNNLTNISSAFASSADKLKYLNLSNNRLKYLPETIQKLLPTEIDLSNNMLICSCDTLWLNDWFQSKPHIKNRSNITCSTANGDQRITIDNLQPDEFNCRVSNSVTIIIVLGIFSFLAILLIVSIIYFRFEIMASYHIYILPKMKLKWTPEVPENELEQHDIFVLVNDKHAPDRLWVKENLIPYFDRNFIKSYISFRDGIIGEVTADANITNVHNSRTVLAVISKSLLDDPLKGFELNEAYCHKIKQGNGQLVLIKREEFDPALVNNRHISGYVPFKTVY</sequence>
<evidence type="ECO:0000256" key="8">
    <source>
        <dbReference type="ARBA" id="ARBA00023136"/>
    </source>
</evidence>
<evidence type="ECO:0000256" key="4">
    <source>
        <dbReference type="ARBA" id="ARBA00022692"/>
    </source>
</evidence>
<dbReference type="SMART" id="SM00082">
    <property type="entry name" value="LRRCT"/>
    <property type="match status" value="2"/>
</dbReference>
<dbReference type="GO" id="GO:0005886">
    <property type="term" value="C:plasma membrane"/>
    <property type="evidence" value="ECO:0007669"/>
    <property type="project" value="TreeGrafter"/>
</dbReference>
<evidence type="ECO:0000259" key="13">
    <source>
        <dbReference type="PROSITE" id="PS50104"/>
    </source>
</evidence>
<dbReference type="InterPro" id="IPR000157">
    <property type="entry name" value="TIR_dom"/>
</dbReference>
<dbReference type="PROSITE" id="PS51450">
    <property type="entry name" value="LRR"/>
    <property type="match status" value="2"/>
</dbReference>
<evidence type="ECO:0000313" key="14">
    <source>
        <dbReference type="EMBL" id="KAK6177636.1"/>
    </source>
</evidence>